<evidence type="ECO:0000313" key="1">
    <source>
        <dbReference type="EMBL" id="MBX35374.1"/>
    </source>
</evidence>
<dbReference type="EMBL" id="GGEC01054890">
    <property type="protein sequence ID" value="MBX35374.1"/>
    <property type="molecule type" value="Transcribed_RNA"/>
</dbReference>
<sequence length="49" mass="5594">MVHDLCTIEHPSEVIKDRLGCKIPSNGYHERPGISKRLEVINKNNELLP</sequence>
<proteinExistence type="predicted"/>
<name>A0A2P2MYT8_RHIMU</name>
<reference evidence="1" key="1">
    <citation type="submission" date="2018-02" db="EMBL/GenBank/DDBJ databases">
        <title>Rhizophora mucronata_Transcriptome.</title>
        <authorList>
            <person name="Meera S.P."/>
            <person name="Sreeshan A."/>
            <person name="Augustine A."/>
        </authorList>
    </citation>
    <scope>NUCLEOTIDE SEQUENCE</scope>
    <source>
        <tissue evidence="1">Leaf</tissue>
    </source>
</reference>
<dbReference type="AlphaFoldDB" id="A0A2P2MYT8"/>
<protein>
    <submittedName>
        <fullName evidence="1">Uncharacterized protein</fullName>
    </submittedName>
</protein>
<accession>A0A2P2MYT8</accession>
<organism evidence="1">
    <name type="scientific">Rhizophora mucronata</name>
    <name type="common">Asiatic mangrove</name>
    <dbReference type="NCBI Taxonomy" id="61149"/>
    <lineage>
        <taxon>Eukaryota</taxon>
        <taxon>Viridiplantae</taxon>
        <taxon>Streptophyta</taxon>
        <taxon>Embryophyta</taxon>
        <taxon>Tracheophyta</taxon>
        <taxon>Spermatophyta</taxon>
        <taxon>Magnoliopsida</taxon>
        <taxon>eudicotyledons</taxon>
        <taxon>Gunneridae</taxon>
        <taxon>Pentapetalae</taxon>
        <taxon>rosids</taxon>
        <taxon>fabids</taxon>
        <taxon>Malpighiales</taxon>
        <taxon>Rhizophoraceae</taxon>
        <taxon>Rhizophora</taxon>
    </lineage>
</organism>